<name>A0AAW0HZU5_MYOGA</name>
<evidence type="ECO:0000313" key="1">
    <source>
        <dbReference type="EMBL" id="KAK7807541.1"/>
    </source>
</evidence>
<organism evidence="1 2">
    <name type="scientific">Myodes glareolus</name>
    <name type="common">Bank vole</name>
    <name type="synonym">Clethrionomys glareolus</name>
    <dbReference type="NCBI Taxonomy" id="447135"/>
    <lineage>
        <taxon>Eukaryota</taxon>
        <taxon>Metazoa</taxon>
        <taxon>Chordata</taxon>
        <taxon>Craniata</taxon>
        <taxon>Vertebrata</taxon>
        <taxon>Euteleostomi</taxon>
        <taxon>Mammalia</taxon>
        <taxon>Eutheria</taxon>
        <taxon>Euarchontoglires</taxon>
        <taxon>Glires</taxon>
        <taxon>Rodentia</taxon>
        <taxon>Myomorpha</taxon>
        <taxon>Muroidea</taxon>
        <taxon>Cricetidae</taxon>
        <taxon>Arvicolinae</taxon>
        <taxon>Myodes</taxon>
    </lineage>
</organism>
<proteinExistence type="predicted"/>
<keyword evidence="2" id="KW-1185">Reference proteome</keyword>
<dbReference type="EMBL" id="JBBHLL010000269">
    <property type="protein sequence ID" value="KAK7807541.1"/>
    <property type="molecule type" value="Genomic_DNA"/>
</dbReference>
<gene>
    <name evidence="1" type="ORF">U0070_022350</name>
</gene>
<reference evidence="1 2" key="1">
    <citation type="journal article" date="2023" name="bioRxiv">
        <title>Conserved and derived expression patterns and positive selection on dental genes reveal complex evolutionary context of ever-growing rodent molars.</title>
        <authorList>
            <person name="Calamari Z.T."/>
            <person name="Song A."/>
            <person name="Cohen E."/>
            <person name="Akter M."/>
            <person name="Roy R.D."/>
            <person name="Hallikas O."/>
            <person name="Christensen M.M."/>
            <person name="Li P."/>
            <person name="Marangoni P."/>
            <person name="Jernvall J."/>
            <person name="Klein O.D."/>
        </authorList>
    </citation>
    <scope>NUCLEOTIDE SEQUENCE [LARGE SCALE GENOMIC DNA]</scope>
    <source>
        <strain evidence="1">V071</strain>
    </source>
</reference>
<comment type="caution">
    <text evidence="1">The sequence shown here is derived from an EMBL/GenBank/DDBJ whole genome shotgun (WGS) entry which is preliminary data.</text>
</comment>
<sequence length="108" mass="12225">MVRLRLPFRDSHPDIGYVKDGTSCGLRLVRMHRKWVRTWLLNRTDLLVLTALSNGVRLGGQKSPGVSLLLFSQLRPCLLDLDSQTEITNPDVETLAVLTHPLSQKTDY</sequence>
<protein>
    <submittedName>
        <fullName evidence="1">Uncharacterized protein</fullName>
    </submittedName>
</protein>
<dbReference type="AlphaFoldDB" id="A0AAW0HZU5"/>
<evidence type="ECO:0000313" key="2">
    <source>
        <dbReference type="Proteomes" id="UP001488838"/>
    </source>
</evidence>
<dbReference type="Proteomes" id="UP001488838">
    <property type="component" value="Unassembled WGS sequence"/>
</dbReference>
<accession>A0AAW0HZU5</accession>